<proteinExistence type="predicted"/>
<dbReference type="Proteomes" id="UP000061660">
    <property type="component" value="Chromosome"/>
</dbReference>
<evidence type="ECO:0000256" key="1">
    <source>
        <dbReference type="SAM" id="MobiDB-lite"/>
    </source>
</evidence>
<gene>
    <name evidence="2" type="ORF">IJ22_35060</name>
</gene>
<evidence type="ECO:0000313" key="3">
    <source>
        <dbReference type="Proteomes" id="UP000061660"/>
    </source>
</evidence>
<protein>
    <submittedName>
        <fullName evidence="2">Uncharacterized protein</fullName>
    </submittedName>
</protein>
<feature type="region of interest" description="Disordered" evidence="1">
    <location>
        <begin position="267"/>
        <end position="294"/>
    </location>
</feature>
<dbReference type="KEGG" id="pnp:IJ22_35060"/>
<sequence>MQRTWIVALLGCLLMAGSVAGYWQFMKHTEFQVETMDTVKPVRMLHSGEVIEASMLRKAVIPVAAHHPEAVTDVHALIGQTVLVPIADNEELVLWKLSDQRLVPREGERYFSFKTDAAANVGNMVRKGDRVDVWVEFDNPKLIKTASGATWSVGAVKVIEQLPVTGVKTPEGPEVTDATAVEAVVQSNRQQLQNARSKPNGKPELNTYLMNDDVYEAYVLGSIAGRIKLALPDLTKPGSDSGTVTALFRELKAADAFTQTKGQIQVEGELDQSQVSGNENTGTSSNTKEVQPTS</sequence>
<dbReference type="STRING" id="162209.IJ22_35060"/>
<dbReference type="RefSeq" id="WP_062409677.1">
    <property type="nucleotide sequence ID" value="NZ_BJCS01000005.1"/>
</dbReference>
<reference evidence="2 3" key="2">
    <citation type="journal article" date="2016" name="Genome Announc.">
        <title>Complete Genome Sequences of Two Interactive Moderate Thermophiles, Paenibacillus napthalenovorans 32O-Y and Paenibacillus sp. 32O-W.</title>
        <authorList>
            <person name="Butler R.R.III."/>
            <person name="Wang J."/>
            <person name="Stark B.C."/>
            <person name="Pombert J.F."/>
        </authorList>
    </citation>
    <scope>NUCLEOTIDE SEQUENCE [LARGE SCALE GENOMIC DNA]</scope>
    <source>
        <strain evidence="2 3">32O-Y</strain>
    </source>
</reference>
<dbReference type="OrthoDB" id="2547231at2"/>
<accession>A0A0U2W5K9</accession>
<dbReference type="PATRIC" id="fig|162209.4.peg.3724"/>
<dbReference type="EMBL" id="CP013652">
    <property type="protein sequence ID" value="ALS23844.1"/>
    <property type="molecule type" value="Genomic_DNA"/>
</dbReference>
<reference evidence="3" key="1">
    <citation type="submission" date="2015-12" db="EMBL/GenBank/DDBJ databases">
        <title>Complete genome sequences of two moderately thermophilic Paenibacillus species.</title>
        <authorList>
            <person name="Butler R.III."/>
            <person name="Wang J."/>
            <person name="Stark B.C."/>
            <person name="Pombert J.-F."/>
        </authorList>
    </citation>
    <scope>NUCLEOTIDE SEQUENCE [LARGE SCALE GENOMIC DNA]</scope>
    <source>
        <strain evidence="3">32O-Y</strain>
    </source>
</reference>
<name>A0A0U2W5K9_9BACL</name>
<feature type="compositionally biased region" description="Polar residues" evidence="1">
    <location>
        <begin position="271"/>
        <end position="294"/>
    </location>
</feature>
<dbReference type="AlphaFoldDB" id="A0A0U2W5K9"/>
<organism evidence="2 3">
    <name type="scientific">Paenibacillus naphthalenovorans</name>
    <dbReference type="NCBI Taxonomy" id="162209"/>
    <lineage>
        <taxon>Bacteria</taxon>
        <taxon>Bacillati</taxon>
        <taxon>Bacillota</taxon>
        <taxon>Bacilli</taxon>
        <taxon>Bacillales</taxon>
        <taxon>Paenibacillaceae</taxon>
        <taxon>Paenibacillus</taxon>
    </lineage>
</organism>
<dbReference type="CDD" id="cd11614">
    <property type="entry name" value="SAF_CpaB_FlgA_like"/>
    <property type="match status" value="1"/>
</dbReference>
<keyword evidence="3" id="KW-1185">Reference proteome</keyword>
<evidence type="ECO:0000313" key="2">
    <source>
        <dbReference type="EMBL" id="ALS23844.1"/>
    </source>
</evidence>